<keyword evidence="2" id="KW-0479">Metal-binding</keyword>
<evidence type="ECO:0000256" key="2">
    <source>
        <dbReference type="ARBA" id="ARBA00022723"/>
    </source>
</evidence>
<evidence type="ECO:0000313" key="6">
    <source>
        <dbReference type="Proteomes" id="UP000801492"/>
    </source>
</evidence>
<organism evidence="5 6">
    <name type="scientific">Ignelater luminosus</name>
    <name type="common">Cucubano</name>
    <name type="synonym">Pyrophorus luminosus</name>
    <dbReference type="NCBI Taxonomy" id="2038154"/>
    <lineage>
        <taxon>Eukaryota</taxon>
        <taxon>Metazoa</taxon>
        <taxon>Ecdysozoa</taxon>
        <taxon>Arthropoda</taxon>
        <taxon>Hexapoda</taxon>
        <taxon>Insecta</taxon>
        <taxon>Pterygota</taxon>
        <taxon>Neoptera</taxon>
        <taxon>Endopterygota</taxon>
        <taxon>Coleoptera</taxon>
        <taxon>Polyphaga</taxon>
        <taxon>Elateriformia</taxon>
        <taxon>Elateroidea</taxon>
        <taxon>Elateridae</taxon>
        <taxon>Agrypninae</taxon>
        <taxon>Pyrophorini</taxon>
        <taxon>Ignelater</taxon>
    </lineage>
</organism>
<proteinExistence type="predicted"/>
<dbReference type="Proteomes" id="UP000801492">
    <property type="component" value="Unassembled WGS sequence"/>
</dbReference>
<protein>
    <recommendedName>
        <fullName evidence="4">DDE Tnp4 domain-containing protein</fullName>
    </recommendedName>
</protein>
<evidence type="ECO:0000259" key="4">
    <source>
        <dbReference type="Pfam" id="PF13359"/>
    </source>
</evidence>
<name>A0A8K0DM63_IGNLU</name>
<feature type="coiled-coil region" evidence="3">
    <location>
        <begin position="19"/>
        <end position="46"/>
    </location>
</feature>
<gene>
    <name evidence="5" type="ORF">ILUMI_00288</name>
</gene>
<dbReference type="PANTHER" id="PTHR23080:SF141">
    <property type="entry name" value="TRANSPOSASE HELIX-TURN-HELIX DOMAIN-CONTAINING PROTEIN"/>
    <property type="match status" value="1"/>
</dbReference>
<keyword evidence="3" id="KW-0175">Coiled coil</keyword>
<evidence type="ECO:0000256" key="1">
    <source>
        <dbReference type="ARBA" id="ARBA00001968"/>
    </source>
</evidence>
<evidence type="ECO:0000313" key="5">
    <source>
        <dbReference type="EMBL" id="KAF2905887.1"/>
    </source>
</evidence>
<dbReference type="AlphaFoldDB" id="A0A8K0DM63"/>
<dbReference type="GO" id="GO:0046872">
    <property type="term" value="F:metal ion binding"/>
    <property type="evidence" value="ECO:0007669"/>
    <property type="project" value="UniProtKB-KW"/>
</dbReference>
<dbReference type="EMBL" id="VTPC01000412">
    <property type="protein sequence ID" value="KAF2905887.1"/>
    <property type="molecule type" value="Genomic_DNA"/>
</dbReference>
<sequence length="138" mass="16046">MSYMEDERPLKILTGIPCMDILNTLVDLFEQNKENLRLQKLTIKENIILVFFKLKLDIPYNALSILFGKYQTLLYNQVILYIQKALHTKNTPAGLICFVSKAYLGRASDKSIFEQSKLIECLEPYRDYIIVDKGFSRS</sequence>
<keyword evidence="6" id="KW-1185">Reference proteome</keyword>
<accession>A0A8K0DM63</accession>
<comment type="cofactor">
    <cofactor evidence="1">
        <name>a divalent metal cation</name>
        <dbReference type="ChEBI" id="CHEBI:60240"/>
    </cofactor>
</comment>
<evidence type="ECO:0000256" key="3">
    <source>
        <dbReference type="SAM" id="Coils"/>
    </source>
</evidence>
<dbReference type="PANTHER" id="PTHR23080">
    <property type="entry name" value="THAP DOMAIN PROTEIN"/>
    <property type="match status" value="1"/>
</dbReference>
<reference evidence="5" key="1">
    <citation type="submission" date="2019-08" db="EMBL/GenBank/DDBJ databases">
        <title>The genome of the North American firefly Photinus pyralis.</title>
        <authorList>
            <consortium name="Photinus pyralis genome working group"/>
            <person name="Fallon T.R."/>
            <person name="Sander Lower S.E."/>
            <person name="Weng J.-K."/>
        </authorList>
    </citation>
    <scope>NUCLEOTIDE SEQUENCE</scope>
    <source>
        <strain evidence="5">TRF0915ILg1</strain>
        <tissue evidence="5">Whole body</tissue>
    </source>
</reference>
<dbReference type="OrthoDB" id="6504129at2759"/>
<dbReference type="Pfam" id="PF13359">
    <property type="entry name" value="DDE_Tnp_4"/>
    <property type="match status" value="1"/>
</dbReference>
<feature type="domain" description="DDE Tnp4" evidence="4">
    <location>
        <begin position="91"/>
        <end position="136"/>
    </location>
</feature>
<comment type="caution">
    <text evidence="5">The sequence shown here is derived from an EMBL/GenBank/DDBJ whole genome shotgun (WGS) entry which is preliminary data.</text>
</comment>
<dbReference type="InterPro" id="IPR027806">
    <property type="entry name" value="HARBI1_dom"/>
</dbReference>